<evidence type="ECO:0000313" key="1">
    <source>
        <dbReference type="EMBL" id="MEB3367378.1"/>
    </source>
</evidence>
<evidence type="ECO:0000313" key="2">
    <source>
        <dbReference type="Proteomes" id="UP001327093"/>
    </source>
</evidence>
<name>A0ABU6A775_9PSEU</name>
<gene>
    <name evidence="1" type="ORF">R4I43_08160</name>
</gene>
<accession>A0ABU6A775</accession>
<sequence>MNLDDAERIAAGILRETILDKVQLYHTQTVMQVNPAVNQQDAVLVHTAMEKIALDLVATL</sequence>
<keyword evidence="2" id="KW-1185">Reference proteome</keyword>
<protein>
    <submittedName>
        <fullName evidence="1">Uncharacterized protein</fullName>
    </submittedName>
</protein>
<reference evidence="1 2" key="1">
    <citation type="submission" date="2023-10" db="EMBL/GenBank/DDBJ databases">
        <title>Saccharopolyspora sp. nov., isolated from mangrove soil.</title>
        <authorList>
            <person name="Lu Y."/>
            <person name="Liu W."/>
        </authorList>
    </citation>
    <scope>NUCLEOTIDE SEQUENCE [LARGE SCALE GENOMIC DNA]</scope>
    <source>
        <strain evidence="1 2">S2-29</strain>
    </source>
</reference>
<proteinExistence type="predicted"/>
<organism evidence="1 2">
    <name type="scientific">Saccharopolyspora mangrovi</name>
    <dbReference type="NCBI Taxonomy" id="3082379"/>
    <lineage>
        <taxon>Bacteria</taxon>
        <taxon>Bacillati</taxon>
        <taxon>Actinomycetota</taxon>
        <taxon>Actinomycetes</taxon>
        <taxon>Pseudonocardiales</taxon>
        <taxon>Pseudonocardiaceae</taxon>
        <taxon>Saccharopolyspora</taxon>
    </lineage>
</organism>
<comment type="caution">
    <text evidence="1">The sequence shown here is derived from an EMBL/GenBank/DDBJ whole genome shotgun (WGS) entry which is preliminary data.</text>
</comment>
<dbReference type="Proteomes" id="UP001327093">
    <property type="component" value="Unassembled WGS sequence"/>
</dbReference>
<dbReference type="RefSeq" id="WP_324264929.1">
    <property type="nucleotide sequence ID" value="NZ_JAWLNX010000004.1"/>
</dbReference>
<dbReference type="EMBL" id="JAWLNX010000004">
    <property type="protein sequence ID" value="MEB3367378.1"/>
    <property type="molecule type" value="Genomic_DNA"/>
</dbReference>